<organism evidence="15 16">
    <name type="scientific">Pedobacter frigiditerrae</name>
    <dbReference type="NCBI Taxonomy" id="2530452"/>
    <lineage>
        <taxon>Bacteria</taxon>
        <taxon>Pseudomonadati</taxon>
        <taxon>Bacteroidota</taxon>
        <taxon>Sphingobacteriia</taxon>
        <taxon>Sphingobacteriales</taxon>
        <taxon>Sphingobacteriaceae</taxon>
        <taxon>Pedobacter</taxon>
    </lineage>
</organism>
<dbReference type="InterPro" id="IPR039426">
    <property type="entry name" value="TonB-dep_rcpt-like"/>
</dbReference>
<evidence type="ECO:0000259" key="13">
    <source>
        <dbReference type="Pfam" id="PF00593"/>
    </source>
</evidence>
<evidence type="ECO:0000256" key="12">
    <source>
        <dbReference type="SAM" id="Phobius"/>
    </source>
</evidence>
<gene>
    <name evidence="15" type="ORF">EZ428_18455</name>
</gene>
<dbReference type="Gene3D" id="2.40.170.20">
    <property type="entry name" value="TonB-dependent receptor, beta-barrel domain"/>
    <property type="match status" value="1"/>
</dbReference>
<keyword evidence="6 11" id="KW-0798">TonB box</keyword>
<keyword evidence="12" id="KW-1133">Transmembrane helix</keyword>
<keyword evidence="2 10" id="KW-0813">Transport</keyword>
<evidence type="ECO:0000256" key="9">
    <source>
        <dbReference type="ARBA" id="ARBA00023237"/>
    </source>
</evidence>
<feature type="domain" description="TonB-dependent receptor-like beta-barrel" evidence="13">
    <location>
        <begin position="424"/>
        <end position="829"/>
    </location>
</feature>
<dbReference type="SUPFAM" id="SSF56935">
    <property type="entry name" value="Porins"/>
    <property type="match status" value="1"/>
</dbReference>
<dbReference type="PANTHER" id="PTHR30069">
    <property type="entry name" value="TONB-DEPENDENT OUTER MEMBRANE RECEPTOR"/>
    <property type="match status" value="1"/>
</dbReference>
<dbReference type="InterPro" id="IPR023997">
    <property type="entry name" value="TonB-dep_OMP_SusC/RagA_CS"/>
</dbReference>
<dbReference type="GO" id="GO:0044718">
    <property type="term" value="P:siderophore transmembrane transport"/>
    <property type="evidence" value="ECO:0007669"/>
    <property type="project" value="TreeGrafter"/>
</dbReference>
<dbReference type="NCBIfam" id="TIGR04056">
    <property type="entry name" value="OMP_RagA_SusC"/>
    <property type="match status" value="1"/>
</dbReference>
<keyword evidence="8 15" id="KW-0675">Receptor</keyword>
<evidence type="ECO:0000256" key="2">
    <source>
        <dbReference type="ARBA" id="ARBA00022448"/>
    </source>
</evidence>
<dbReference type="EMBL" id="SJSK01000005">
    <property type="protein sequence ID" value="TCC88622.1"/>
    <property type="molecule type" value="Genomic_DNA"/>
</dbReference>
<reference evidence="15 16" key="1">
    <citation type="submission" date="2019-02" db="EMBL/GenBank/DDBJ databases">
        <title>Pedobacter sp. RP-1-13 sp. nov., isolated from Arctic soil.</title>
        <authorList>
            <person name="Dahal R.H."/>
        </authorList>
    </citation>
    <scope>NUCLEOTIDE SEQUENCE [LARGE SCALE GENOMIC DNA]</scope>
    <source>
        <strain evidence="15 16">RP-1-13</strain>
    </source>
</reference>
<comment type="caution">
    <text evidence="15">The sequence shown here is derived from an EMBL/GenBank/DDBJ whole genome shotgun (WGS) entry which is preliminary data.</text>
</comment>
<evidence type="ECO:0000256" key="5">
    <source>
        <dbReference type="ARBA" id="ARBA00022729"/>
    </source>
</evidence>
<dbReference type="FunFam" id="2.170.130.10:FF:000008">
    <property type="entry name" value="SusC/RagA family TonB-linked outer membrane protein"/>
    <property type="match status" value="1"/>
</dbReference>
<evidence type="ECO:0000256" key="3">
    <source>
        <dbReference type="ARBA" id="ARBA00022452"/>
    </source>
</evidence>
<dbReference type="InterPro" id="IPR000531">
    <property type="entry name" value="Beta-barrel_TonB"/>
</dbReference>
<evidence type="ECO:0000256" key="11">
    <source>
        <dbReference type="RuleBase" id="RU003357"/>
    </source>
</evidence>
<keyword evidence="5" id="KW-0732">Signal</keyword>
<keyword evidence="9 10" id="KW-0998">Cell outer membrane</keyword>
<dbReference type="Pfam" id="PF00593">
    <property type="entry name" value="TonB_dep_Rec_b-barrel"/>
    <property type="match status" value="1"/>
</dbReference>
<dbReference type="OrthoDB" id="9768177at2"/>
<dbReference type="Pfam" id="PF07715">
    <property type="entry name" value="Plug"/>
    <property type="match status" value="1"/>
</dbReference>
<sequence length="1093" mass="120244">MNIYCEIGPRKPKTQNKILIRIFFVLLITFFITGLSNKGLAQNKVIVGIIVDNGGEAIPGVNIALKGTNTVVSSDASGKYSIRVPNNQSVLVFSSIGFTKQEVVVGSRTNINITLAADALLLNQVVIQTGYGQTVKRDVTGSIGTVSMADLQKAPVTSFEQALAGRVAGVQVISGDGQPGDGLSITIRGNNSINNSNSPLYVIDGFPIEDPDNNAINPAEIESIDILKDASATAIYGSRGANGVIIITTKRGKLGEPTVSYNGYYGTNKIIQKVELMNPYEFVKLQSEINPTSTQNALGYFKDGKTLESYRNIKGADFQDKIYETAPFQNHYLSVNGGTEKTKYSVSGSVTDQKGIIVNSGFTRYQGRAVLDQNLGKKFKIGTNINYSATKSYGQTPRSQNNQGGNDVTFNLLYQVWSYRPITGSNLDPDALFDEFLDPENDPTDGSPLDYRVNPYSSFINEYRGVFNNTFVGNTYLEYAITKNLQLRSTAGVNLGVGRTENFFNSKTRQGSPLTPAGKTFGVNGSIAQRYRNDYSVNNLLTYTKKFNQNNQLSIKALYEFQINETQNFGYQSNFVPNENLGIAGLGRVLSLNSTTSSSMSTYKLQSFGAIFNYQFMGGKYIFTGNFRADGSSKFREGKRYGYFPSAALAWRFSEEKFIKNLNLFSTGKLRGGYGIVGNNRIGDFAYISQLASGSSSTPGYYPFGNVVNYDTQAFYIEPLGNRDIKWETTGSVDIGLELGFLSDKITLETDYYKKDTYDLLLNANLSASSGLPINIINNIGRTRNEGVEFTLNSQLIKNDKFTWNTSFNITFNKNQIVALTDGQRYFLSPIGGSGNTFNGKDGYIAHIGRPISSMYGFIYDGNYQVEDFDLLENGSYILKANIPVGEGDIGQARTGTSPVQPGDPKYRDVNGDGLVNNDDKTVIGNPNPLHFGGLSNNFRYKAFDLNVFLQWSYGNETMNANRLYLEGGFPAGFDINQFASYANRWTPENRSNTMFRANARGAVVYSSRIIEDASFIRLKTVQFGYTVPPTFIKKLNLKSARLYASAQNLFTLTNYSSTDPENSTRGTGTTAGYDFSAYPRAFTVTFGLNVSL</sequence>
<dbReference type="InterPro" id="IPR008969">
    <property type="entry name" value="CarboxyPept-like_regulatory"/>
</dbReference>
<dbReference type="InterPro" id="IPR023996">
    <property type="entry name" value="TonB-dep_OMP_SusC/RagA"/>
</dbReference>
<dbReference type="Proteomes" id="UP000292884">
    <property type="component" value="Unassembled WGS sequence"/>
</dbReference>
<comment type="subcellular location">
    <subcellularLocation>
        <location evidence="1 10">Cell outer membrane</location>
        <topology evidence="1 10">Multi-pass membrane protein</topology>
    </subcellularLocation>
</comment>
<dbReference type="PROSITE" id="PS52016">
    <property type="entry name" value="TONB_DEPENDENT_REC_3"/>
    <property type="match status" value="1"/>
</dbReference>
<evidence type="ECO:0000259" key="14">
    <source>
        <dbReference type="Pfam" id="PF07715"/>
    </source>
</evidence>
<dbReference type="Pfam" id="PF13715">
    <property type="entry name" value="CarbopepD_reg_2"/>
    <property type="match status" value="1"/>
</dbReference>
<dbReference type="SUPFAM" id="SSF49464">
    <property type="entry name" value="Carboxypeptidase regulatory domain-like"/>
    <property type="match status" value="1"/>
</dbReference>
<keyword evidence="7 10" id="KW-0472">Membrane</keyword>
<dbReference type="InterPro" id="IPR037066">
    <property type="entry name" value="Plug_dom_sf"/>
</dbReference>
<name>A0A4R0MQS2_9SPHI</name>
<dbReference type="AlphaFoldDB" id="A0A4R0MQS2"/>
<evidence type="ECO:0000256" key="7">
    <source>
        <dbReference type="ARBA" id="ARBA00023136"/>
    </source>
</evidence>
<protein>
    <submittedName>
        <fullName evidence="15">TonB-dependent receptor</fullName>
    </submittedName>
</protein>
<dbReference type="InterPro" id="IPR036942">
    <property type="entry name" value="Beta-barrel_TonB_sf"/>
</dbReference>
<dbReference type="Gene3D" id="2.170.130.10">
    <property type="entry name" value="TonB-dependent receptor, plug domain"/>
    <property type="match status" value="1"/>
</dbReference>
<feature type="domain" description="TonB-dependent receptor plug" evidence="14">
    <location>
        <begin position="136"/>
        <end position="244"/>
    </location>
</feature>
<evidence type="ECO:0000313" key="15">
    <source>
        <dbReference type="EMBL" id="TCC88622.1"/>
    </source>
</evidence>
<accession>A0A4R0MQS2</accession>
<feature type="transmembrane region" description="Helical" evidence="12">
    <location>
        <begin position="18"/>
        <end position="36"/>
    </location>
</feature>
<keyword evidence="4 10" id="KW-0812">Transmembrane</keyword>
<keyword evidence="16" id="KW-1185">Reference proteome</keyword>
<comment type="similarity">
    <text evidence="10 11">Belongs to the TonB-dependent receptor family.</text>
</comment>
<evidence type="ECO:0000256" key="6">
    <source>
        <dbReference type="ARBA" id="ARBA00023077"/>
    </source>
</evidence>
<dbReference type="NCBIfam" id="TIGR04057">
    <property type="entry name" value="SusC_RagA_signa"/>
    <property type="match status" value="1"/>
</dbReference>
<evidence type="ECO:0000313" key="16">
    <source>
        <dbReference type="Proteomes" id="UP000292884"/>
    </source>
</evidence>
<evidence type="ECO:0000256" key="8">
    <source>
        <dbReference type="ARBA" id="ARBA00023170"/>
    </source>
</evidence>
<proteinExistence type="inferred from homology"/>
<evidence type="ECO:0000256" key="10">
    <source>
        <dbReference type="PROSITE-ProRule" id="PRU01360"/>
    </source>
</evidence>
<dbReference type="GO" id="GO:0009279">
    <property type="term" value="C:cell outer membrane"/>
    <property type="evidence" value="ECO:0007669"/>
    <property type="project" value="UniProtKB-SubCell"/>
</dbReference>
<dbReference type="PANTHER" id="PTHR30069:SF29">
    <property type="entry name" value="HEMOGLOBIN AND HEMOGLOBIN-HAPTOGLOBIN-BINDING PROTEIN 1-RELATED"/>
    <property type="match status" value="1"/>
</dbReference>
<dbReference type="GO" id="GO:0015344">
    <property type="term" value="F:siderophore uptake transmembrane transporter activity"/>
    <property type="evidence" value="ECO:0007669"/>
    <property type="project" value="TreeGrafter"/>
</dbReference>
<dbReference type="Gene3D" id="2.60.40.1120">
    <property type="entry name" value="Carboxypeptidase-like, regulatory domain"/>
    <property type="match status" value="1"/>
</dbReference>
<keyword evidence="3 10" id="KW-1134">Transmembrane beta strand</keyword>
<evidence type="ECO:0000256" key="4">
    <source>
        <dbReference type="ARBA" id="ARBA00022692"/>
    </source>
</evidence>
<evidence type="ECO:0000256" key="1">
    <source>
        <dbReference type="ARBA" id="ARBA00004571"/>
    </source>
</evidence>
<dbReference type="InterPro" id="IPR012910">
    <property type="entry name" value="Plug_dom"/>
</dbReference>
<dbReference type="RefSeq" id="WP_131554676.1">
    <property type="nucleotide sequence ID" value="NZ_SJSK01000005.1"/>
</dbReference>